<feature type="domain" description="Fe/B12 periplasmic-binding" evidence="7">
    <location>
        <begin position="67"/>
        <end position="339"/>
    </location>
</feature>
<keyword evidence="3" id="KW-0813">Transport</keyword>
<dbReference type="EMBL" id="QKWH01000001">
    <property type="protein sequence ID" value="PZR55349.1"/>
    <property type="molecule type" value="Genomic_DNA"/>
</dbReference>
<dbReference type="GO" id="GO:0030288">
    <property type="term" value="C:outer membrane-bounded periplasmic space"/>
    <property type="evidence" value="ECO:0007669"/>
    <property type="project" value="TreeGrafter"/>
</dbReference>
<dbReference type="InterPro" id="IPR051313">
    <property type="entry name" value="Bact_iron-sidero_bind"/>
</dbReference>
<dbReference type="RefSeq" id="WP_111249713.1">
    <property type="nucleotide sequence ID" value="NZ_QKWH01000001.1"/>
</dbReference>
<evidence type="ECO:0000256" key="5">
    <source>
        <dbReference type="SAM" id="MobiDB-lite"/>
    </source>
</evidence>
<gene>
    <name evidence="8" type="ORF">DNL40_02990</name>
</gene>
<feature type="signal peptide" evidence="6">
    <location>
        <begin position="1"/>
        <end position="34"/>
    </location>
</feature>
<dbReference type="PANTHER" id="PTHR30532:SF28">
    <property type="entry name" value="PETROBACTIN-BINDING PROTEIN YCLQ"/>
    <property type="match status" value="1"/>
</dbReference>
<comment type="similarity">
    <text evidence="2">Belongs to the bacterial solute-binding protein 8 family.</text>
</comment>
<evidence type="ECO:0000313" key="8">
    <source>
        <dbReference type="EMBL" id="PZR55349.1"/>
    </source>
</evidence>
<dbReference type="GO" id="GO:1901678">
    <property type="term" value="P:iron coordination entity transport"/>
    <property type="evidence" value="ECO:0007669"/>
    <property type="project" value="UniProtKB-ARBA"/>
</dbReference>
<evidence type="ECO:0000256" key="1">
    <source>
        <dbReference type="ARBA" id="ARBA00004196"/>
    </source>
</evidence>
<comment type="subcellular location">
    <subcellularLocation>
        <location evidence="1">Cell envelope</location>
    </subcellularLocation>
</comment>
<proteinExistence type="inferred from homology"/>
<dbReference type="Pfam" id="PF01497">
    <property type="entry name" value="Peripla_BP_2"/>
    <property type="match status" value="1"/>
</dbReference>
<keyword evidence="9" id="KW-1185">Reference proteome</keyword>
<reference evidence="8 9" key="1">
    <citation type="submission" date="2018-06" db="EMBL/GenBank/DDBJ databases">
        <title>Whole genome sequencing of a novel hydrocarbon degrading bacterial strain, PW21 isolated from oil contaminated produced water sample.</title>
        <authorList>
            <person name="Nagkirti P."/>
            <person name="Shaikh A."/>
            <person name="Gowdaman V."/>
            <person name="Engineer A.E."/>
            <person name="Dagar S."/>
            <person name="Dhakephalkar P.K."/>
        </authorList>
    </citation>
    <scope>NUCLEOTIDE SEQUENCE [LARGE SCALE GENOMIC DNA]</scope>
    <source>
        <strain evidence="8 9">PW21</strain>
    </source>
</reference>
<dbReference type="Gene3D" id="3.40.50.1980">
    <property type="entry name" value="Nitrogenase molybdenum iron protein domain"/>
    <property type="match status" value="2"/>
</dbReference>
<evidence type="ECO:0000256" key="2">
    <source>
        <dbReference type="ARBA" id="ARBA00008814"/>
    </source>
</evidence>
<dbReference type="PROSITE" id="PS50983">
    <property type="entry name" value="FE_B12_PBP"/>
    <property type="match status" value="1"/>
</dbReference>
<dbReference type="AlphaFoldDB" id="A0A2W5WV56"/>
<dbReference type="PANTHER" id="PTHR30532">
    <property type="entry name" value="IRON III DICITRATE-BINDING PERIPLASMIC PROTEIN"/>
    <property type="match status" value="1"/>
</dbReference>
<evidence type="ECO:0000256" key="6">
    <source>
        <dbReference type="SAM" id="SignalP"/>
    </source>
</evidence>
<sequence length="339" mass="35364">MQTTHPARTRTGRAAATGLALALALAGCSSTGEAAEVTEPGTGGQESRTVTVEDNHGTVEVPVDPERVVALDNRVFSTLAAWDVDLVAAPKDVMGDGLWPEYTENDDVANVGNHREPNLEAIVAAEPDLIIGGMRFGSFYDDIVAQNPGAVVIETSPRDGEDLADEIKRQIEILGQIFDREEEAAALVEAHDAAVAEAAAAYDGTSTVAGLITSGGSIQYSAPVTGRSIGMLYPTLGLQPAIAQQAEDTSHGDEISVEAIAAADPDWIVVLDRDGATSAGTDGYTPAAELVSGSEALAQVTAVTEDQVVYLDPTFYLTEDIQAYTNLYRQVAAAFSAAA</sequence>
<evidence type="ECO:0000256" key="4">
    <source>
        <dbReference type="ARBA" id="ARBA00022729"/>
    </source>
</evidence>
<keyword evidence="4 6" id="KW-0732">Signal</keyword>
<protein>
    <submittedName>
        <fullName evidence="8">Iron ABC transporter substrate-binding protein</fullName>
    </submittedName>
</protein>
<evidence type="ECO:0000259" key="7">
    <source>
        <dbReference type="PROSITE" id="PS50983"/>
    </source>
</evidence>
<evidence type="ECO:0000256" key="3">
    <source>
        <dbReference type="ARBA" id="ARBA00022448"/>
    </source>
</evidence>
<evidence type="ECO:0000313" key="9">
    <source>
        <dbReference type="Proteomes" id="UP000248783"/>
    </source>
</evidence>
<dbReference type="InterPro" id="IPR002491">
    <property type="entry name" value="ABC_transptr_periplasmic_BD"/>
</dbReference>
<dbReference type="Proteomes" id="UP000248783">
    <property type="component" value="Unassembled WGS sequence"/>
</dbReference>
<comment type="caution">
    <text evidence="8">The sequence shown here is derived from an EMBL/GenBank/DDBJ whole genome shotgun (WGS) entry which is preliminary data.</text>
</comment>
<dbReference type="SUPFAM" id="SSF53807">
    <property type="entry name" value="Helical backbone' metal receptor"/>
    <property type="match status" value="1"/>
</dbReference>
<feature type="chain" id="PRO_5016049213" evidence="6">
    <location>
        <begin position="35"/>
        <end position="339"/>
    </location>
</feature>
<name>A0A2W5WV56_9MICO</name>
<accession>A0A2W5WV56</accession>
<feature type="region of interest" description="Disordered" evidence="5">
    <location>
        <begin position="33"/>
        <end position="56"/>
    </location>
</feature>
<organism evidence="8 9">
    <name type="scientific">Xylanimonas oleitrophica</name>
    <dbReference type="NCBI Taxonomy" id="2607479"/>
    <lineage>
        <taxon>Bacteria</taxon>
        <taxon>Bacillati</taxon>
        <taxon>Actinomycetota</taxon>
        <taxon>Actinomycetes</taxon>
        <taxon>Micrococcales</taxon>
        <taxon>Promicromonosporaceae</taxon>
        <taxon>Xylanimonas</taxon>
    </lineage>
</organism>